<evidence type="ECO:0000313" key="1">
    <source>
        <dbReference type="EMBL" id="SMC35538.1"/>
    </source>
</evidence>
<accession>A0AC61PHI1</accession>
<keyword evidence="2" id="KW-1185">Reference proteome</keyword>
<protein>
    <submittedName>
        <fullName evidence="1">Transcriptional regulator, contains XRE-family HTH domain</fullName>
    </submittedName>
</protein>
<sequence>MIFADKLIDLRKKSGWSQEELAEKLNVSRQAVSKWEGAQSIPDMARIVQLSELFHVSTDYLLKDEMEQADGTEIVQDSSAEGPVRTIGMEEANAFLKVKEENSRRVAIAVMLCILSPVALILLGGAQSYGLLKWSENAAGGIGMVIMMLMIAPAVGLFVTSAQKISRYEYLEKEPVETLYGVTGMARERKERFQPVHSRYLIIGIMLCVASCIPLFLSLILGDESFMMVAGLAAILVLTAIGVMMIVRVSIVQGSYQMLLEEQEYTRENKANNKHSGYISAAYWCLVTAAYLAWSFIGNAWRDSWIIWPVAGVAFGAVMAIRNALKK</sequence>
<organism evidence="1 2">
    <name type="scientific">Aristaeella lactis</name>
    <dbReference type="NCBI Taxonomy" id="3046383"/>
    <lineage>
        <taxon>Bacteria</taxon>
        <taxon>Bacillati</taxon>
        <taxon>Bacillota</taxon>
        <taxon>Clostridia</taxon>
        <taxon>Eubacteriales</taxon>
        <taxon>Aristaeellaceae</taxon>
        <taxon>Aristaeella</taxon>
    </lineage>
</organism>
<gene>
    <name evidence="1" type="ORF">SAMN06297397_0210</name>
</gene>
<dbReference type="EMBL" id="FWXZ01000001">
    <property type="protein sequence ID" value="SMC35538.1"/>
    <property type="molecule type" value="Genomic_DNA"/>
</dbReference>
<evidence type="ECO:0000313" key="2">
    <source>
        <dbReference type="Proteomes" id="UP000192328"/>
    </source>
</evidence>
<name>A0AC61PHI1_9FIRM</name>
<dbReference type="Proteomes" id="UP000192328">
    <property type="component" value="Unassembled WGS sequence"/>
</dbReference>
<proteinExistence type="predicted"/>
<comment type="caution">
    <text evidence="1">The sequence shown here is derived from an EMBL/GenBank/DDBJ whole genome shotgun (WGS) entry which is preliminary data.</text>
</comment>
<reference evidence="1" key="1">
    <citation type="submission" date="2017-04" db="EMBL/GenBank/DDBJ databases">
        <authorList>
            <person name="Varghese N."/>
            <person name="Submissions S."/>
        </authorList>
    </citation>
    <scope>NUCLEOTIDE SEQUENCE</scope>
    <source>
        <strain evidence="1">WTE2008</strain>
    </source>
</reference>